<dbReference type="Proteomes" id="UP001148838">
    <property type="component" value="Unassembled WGS sequence"/>
</dbReference>
<sequence>MSPGSSTESYPAFAHMGLRENPGKNLNQWLILRRFINILGYLASECDEGDNASEMSPGSSTESYPAFAQIGLRKNPGKTSTRPPEEVWNSDLMAGEECVVWRMVKPT</sequence>
<gene>
    <name evidence="1" type="ORF">ANN_08445</name>
</gene>
<protein>
    <submittedName>
        <fullName evidence="1">Uncharacterized protein</fullName>
    </submittedName>
</protein>
<reference evidence="1 2" key="1">
    <citation type="journal article" date="2022" name="Allergy">
        <title>Genome assembly and annotation of Periplaneta americana reveal a comprehensive cockroach allergen profile.</title>
        <authorList>
            <person name="Wang L."/>
            <person name="Xiong Q."/>
            <person name="Saelim N."/>
            <person name="Wang L."/>
            <person name="Nong W."/>
            <person name="Wan A.T."/>
            <person name="Shi M."/>
            <person name="Liu X."/>
            <person name="Cao Q."/>
            <person name="Hui J.H.L."/>
            <person name="Sookrung N."/>
            <person name="Leung T.F."/>
            <person name="Tungtrongchitr A."/>
            <person name="Tsui S.K.W."/>
        </authorList>
    </citation>
    <scope>NUCLEOTIDE SEQUENCE [LARGE SCALE GENOMIC DNA]</scope>
    <source>
        <strain evidence="1">PWHHKU_190912</strain>
    </source>
</reference>
<dbReference type="EMBL" id="JAJSOF020000017">
    <property type="protein sequence ID" value="KAJ4440306.1"/>
    <property type="molecule type" value="Genomic_DNA"/>
</dbReference>
<keyword evidence="2" id="KW-1185">Reference proteome</keyword>
<evidence type="ECO:0000313" key="1">
    <source>
        <dbReference type="EMBL" id="KAJ4440306.1"/>
    </source>
</evidence>
<proteinExistence type="predicted"/>
<evidence type="ECO:0000313" key="2">
    <source>
        <dbReference type="Proteomes" id="UP001148838"/>
    </source>
</evidence>
<accession>A0ABQ8T1G4</accession>
<name>A0ABQ8T1G4_PERAM</name>
<organism evidence="1 2">
    <name type="scientific">Periplaneta americana</name>
    <name type="common">American cockroach</name>
    <name type="synonym">Blatta americana</name>
    <dbReference type="NCBI Taxonomy" id="6978"/>
    <lineage>
        <taxon>Eukaryota</taxon>
        <taxon>Metazoa</taxon>
        <taxon>Ecdysozoa</taxon>
        <taxon>Arthropoda</taxon>
        <taxon>Hexapoda</taxon>
        <taxon>Insecta</taxon>
        <taxon>Pterygota</taxon>
        <taxon>Neoptera</taxon>
        <taxon>Polyneoptera</taxon>
        <taxon>Dictyoptera</taxon>
        <taxon>Blattodea</taxon>
        <taxon>Blattoidea</taxon>
        <taxon>Blattidae</taxon>
        <taxon>Blattinae</taxon>
        <taxon>Periplaneta</taxon>
    </lineage>
</organism>
<comment type="caution">
    <text evidence="1">The sequence shown here is derived from an EMBL/GenBank/DDBJ whole genome shotgun (WGS) entry which is preliminary data.</text>
</comment>